<accession>A0A498D4J5</accession>
<dbReference type="Gene3D" id="3.30.70.2700">
    <property type="match status" value="1"/>
</dbReference>
<evidence type="ECO:0000313" key="2">
    <source>
        <dbReference type="EMBL" id="RLL14581.1"/>
    </source>
</evidence>
<proteinExistence type="predicted"/>
<dbReference type="SUPFAM" id="SSF51905">
    <property type="entry name" value="FAD/NAD(P)-binding domain"/>
    <property type="match status" value="1"/>
</dbReference>
<dbReference type="InterPro" id="IPR028348">
    <property type="entry name" value="FAD-binding_protein"/>
</dbReference>
<dbReference type="PIRSF" id="PIRSF038984">
    <property type="entry name" value="FAD_binding_protein"/>
    <property type="match status" value="1"/>
</dbReference>
<protein>
    <recommendedName>
        <fullName evidence="1">FAD-dependent protein C-terminal domain-containing protein</fullName>
    </recommendedName>
</protein>
<dbReference type="Proteomes" id="UP000276301">
    <property type="component" value="Unassembled WGS sequence"/>
</dbReference>
<dbReference type="EMBL" id="RCHT01000001">
    <property type="protein sequence ID" value="RLL14581.1"/>
    <property type="molecule type" value="Genomic_DNA"/>
</dbReference>
<evidence type="ECO:0000259" key="1">
    <source>
        <dbReference type="Pfam" id="PF21688"/>
    </source>
</evidence>
<reference evidence="2 3" key="1">
    <citation type="submission" date="2018-10" db="EMBL/GenBank/DDBJ databases">
        <title>Anaerotruncus faecis sp. nov., isolated from human feces.</title>
        <authorList>
            <person name="Wang Y.-J."/>
        </authorList>
    </citation>
    <scope>NUCLEOTIDE SEQUENCE [LARGE SCALE GENOMIC DNA]</scope>
    <source>
        <strain evidence="2 3">22A2-44</strain>
    </source>
</reference>
<comment type="caution">
    <text evidence="2">The sequence shown here is derived from an EMBL/GenBank/DDBJ whole genome shotgun (WGS) entry which is preliminary data.</text>
</comment>
<dbReference type="Pfam" id="PF21688">
    <property type="entry name" value="FAD-depend_C"/>
    <property type="match status" value="1"/>
</dbReference>
<gene>
    <name evidence="2" type="ORF">D4A47_00945</name>
</gene>
<dbReference type="AlphaFoldDB" id="A0A498D4J5"/>
<organism evidence="2 3">
    <name type="scientific">Anaerotruncus massiliensis</name>
    <name type="common">ex Liu et al. 2021</name>
    <dbReference type="NCBI Taxonomy" id="2321404"/>
    <lineage>
        <taxon>Bacteria</taxon>
        <taxon>Bacillati</taxon>
        <taxon>Bacillota</taxon>
        <taxon>Clostridia</taxon>
        <taxon>Eubacteriales</taxon>
        <taxon>Oscillospiraceae</taxon>
        <taxon>Anaerotruncus</taxon>
    </lineage>
</organism>
<dbReference type="Gene3D" id="3.50.50.60">
    <property type="entry name" value="FAD/NAD(P)-binding domain"/>
    <property type="match status" value="2"/>
</dbReference>
<dbReference type="PANTHER" id="PTHR42842:SF3">
    <property type="entry name" value="FAD_NAD(P)-BINDING OXIDOREDUCTASE FAMILY PROTEIN"/>
    <property type="match status" value="1"/>
</dbReference>
<evidence type="ECO:0000313" key="3">
    <source>
        <dbReference type="Proteomes" id="UP000276301"/>
    </source>
</evidence>
<dbReference type="PANTHER" id="PTHR42842">
    <property type="entry name" value="FAD/NAD(P)-BINDING OXIDOREDUCTASE"/>
    <property type="match status" value="1"/>
</dbReference>
<dbReference type="InterPro" id="IPR049516">
    <property type="entry name" value="FAD-depend_C"/>
</dbReference>
<name>A0A498D4J5_9FIRM</name>
<dbReference type="RefSeq" id="WP_121585666.1">
    <property type="nucleotide sequence ID" value="NZ_RCHT01000001.1"/>
</dbReference>
<feature type="domain" description="FAD-dependent protein C-terminal" evidence="1">
    <location>
        <begin position="280"/>
        <end position="474"/>
    </location>
</feature>
<sequence>MPIIVHSITTSLEEPAEAALSRAASLLGVQAADACIVKTSLDARKRGDIHFVHTVALTLGTPAEEEAAASRCADRRVSLRREEPLEIPRGTRTLEHRPVVVGFGPAGMFAGLLLAQNGYRPVILERGGEMDRRVAAVERFWREGTLDPGTNVQFGEGGAGTFSDGKLTTRIGDPKCGWVLREFVRFGAPAEILYRAKPHIGTDRLREVVKNLRAEICSLGGEVRFDTALTDLVVTGGRLRGARTSAGEIPADVLLLAAGHSARDTFEMLLRRGFAMEAKPFSVGVRIEHLQAEIDRGLYGEHAGHPALPPGEYQLSHRVGERGVYTFCMCPGGVVVPAASEEGMTVTNGMSYHARDGKNANAAVAVSVTPADYGGGPLGGAAFQRELERRAYAAGGGGYRAPAQDIGHFFMGKAGLDASRVQPTYARGVTPCDFHELLPGFVSSMLETGLRAFGKKLPGFDAPGALLTGVETRTSSPVRILRGEDYQAPGAGGVYPCAEGAGYAGGIMSAAVDGIRAALAVMAEYRPFD</sequence>
<keyword evidence="3" id="KW-1185">Reference proteome</keyword>
<dbReference type="InterPro" id="IPR036188">
    <property type="entry name" value="FAD/NAD-bd_sf"/>
</dbReference>